<dbReference type="RefSeq" id="WP_386101923.1">
    <property type="nucleotide sequence ID" value="NZ_JBHSAT010000022.1"/>
</dbReference>
<accession>A0ABV8AK84</accession>
<organism evidence="2 3">
    <name type="scientific">Winogradskyella maritima</name>
    <dbReference type="NCBI Taxonomy" id="1517766"/>
    <lineage>
        <taxon>Bacteria</taxon>
        <taxon>Pseudomonadati</taxon>
        <taxon>Bacteroidota</taxon>
        <taxon>Flavobacteriia</taxon>
        <taxon>Flavobacteriales</taxon>
        <taxon>Flavobacteriaceae</taxon>
        <taxon>Winogradskyella</taxon>
    </lineage>
</organism>
<protein>
    <submittedName>
        <fullName evidence="2">Type IX secretion system membrane protein PorP/SprF</fullName>
    </submittedName>
</protein>
<feature type="signal peptide" evidence="1">
    <location>
        <begin position="1"/>
        <end position="25"/>
    </location>
</feature>
<gene>
    <name evidence="2" type="ORF">ACFOSX_12995</name>
</gene>
<sequence>MIKLNLKHLSIGLAMLSASFCSVRAQELNLPVWTQYLADNAFVVSPTFAGIGDNLKIRANGLTQWVGIKGAPDNQSLYADIRIADRSGLGFSVYNDRNGNTIQTGGKLSFAHHLILDRTSEQYLSFGLSYNINNFRIDINNFNTTVENPTIDPFVTDDRRTTNSNFDAGVLYRNRGFWLSMNANNILRKKIDEDERIFEPNLLFNLQTYAGYTYGDRRKGGLEYEPSVFFQYFASDSRSATDINFKVRKYGRDDNYFWGGISYRFLNDQVLKPLNVGPMVGFSQSIFYFGYAYQITTNDLAGYNSGTHVVTIGLNLIRDISNCPCTRSRVSYRRTN</sequence>
<dbReference type="Proteomes" id="UP001595812">
    <property type="component" value="Unassembled WGS sequence"/>
</dbReference>
<evidence type="ECO:0000313" key="3">
    <source>
        <dbReference type="Proteomes" id="UP001595812"/>
    </source>
</evidence>
<dbReference type="EMBL" id="JBHSAT010000022">
    <property type="protein sequence ID" value="MFC3878149.1"/>
    <property type="molecule type" value="Genomic_DNA"/>
</dbReference>
<proteinExistence type="predicted"/>
<name>A0ABV8AK84_9FLAO</name>
<keyword evidence="3" id="KW-1185">Reference proteome</keyword>
<evidence type="ECO:0000313" key="2">
    <source>
        <dbReference type="EMBL" id="MFC3878149.1"/>
    </source>
</evidence>
<dbReference type="InterPro" id="IPR019861">
    <property type="entry name" value="PorP/SprF_Bacteroidetes"/>
</dbReference>
<dbReference type="Pfam" id="PF11751">
    <property type="entry name" value="PorP_SprF"/>
    <property type="match status" value="1"/>
</dbReference>
<reference evidence="3" key="1">
    <citation type="journal article" date="2019" name="Int. J. Syst. Evol. Microbiol.">
        <title>The Global Catalogue of Microorganisms (GCM) 10K type strain sequencing project: providing services to taxonomists for standard genome sequencing and annotation.</title>
        <authorList>
            <consortium name="The Broad Institute Genomics Platform"/>
            <consortium name="The Broad Institute Genome Sequencing Center for Infectious Disease"/>
            <person name="Wu L."/>
            <person name="Ma J."/>
        </authorList>
    </citation>
    <scope>NUCLEOTIDE SEQUENCE [LARGE SCALE GENOMIC DNA]</scope>
    <source>
        <strain evidence="3">CECT 8979</strain>
    </source>
</reference>
<keyword evidence="1" id="KW-0732">Signal</keyword>
<evidence type="ECO:0000256" key="1">
    <source>
        <dbReference type="SAM" id="SignalP"/>
    </source>
</evidence>
<dbReference type="NCBIfam" id="TIGR03519">
    <property type="entry name" value="T9SS_PorP_fam"/>
    <property type="match status" value="1"/>
</dbReference>
<feature type="chain" id="PRO_5047028024" evidence="1">
    <location>
        <begin position="26"/>
        <end position="336"/>
    </location>
</feature>
<comment type="caution">
    <text evidence="2">The sequence shown here is derived from an EMBL/GenBank/DDBJ whole genome shotgun (WGS) entry which is preliminary data.</text>
</comment>